<proteinExistence type="predicted"/>
<feature type="compositionally biased region" description="Low complexity" evidence="1">
    <location>
        <begin position="127"/>
        <end position="140"/>
    </location>
</feature>
<protein>
    <recommendedName>
        <fullName evidence="4">Cellulose biosynthesis protein BcsR</fullName>
    </recommendedName>
</protein>
<keyword evidence="3" id="KW-1185">Reference proteome</keyword>
<gene>
    <name evidence="2" type="ORF">RM530_08195</name>
</gene>
<dbReference type="EMBL" id="JAVRIC010000009">
    <property type="protein sequence ID" value="MDT0497344.1"/>
    <property type="molecule type" value="Genomic_DNA"/>
</dbReference>
<comment type="caution">
    <text evidence="2">The sequence shown here is derived from an EMBL/GenBank/DDBJ whole genome shotgun (WGS) entry which is preliminary data.</text>
</comment>
<feature type="compositionally biased region" description="Pro residues" evidence="1">
    <location>
        <begin position="59"/>
        <end position="73"/>
    </location>
</feature>
<feature type="region of interest" description="Disordered" evidence="1">
    <location>
        <begin position="1"/>
        <end position="102"/>
    </location>
</feature>
<reference evidence="2 3" key="1">
    <citation type="submission" date="2023-09" db="EMBL/GenBank/DDBJ databases">
        <authorList>
            <person name="Rey-Velasco X."/>
        </authorList>
    </citation>
    <scope>NUCLEOTIDE SEQUENCE [LARGE SCALE GENOMIC DNA]</scope>
    <source>
        <strain evidence="2 3">W345</strain>
    </source>
</reference>
<feature type="compositionally biased region" description="Basic and acidic residues" evidence="1">
    <location>
        <begin position="21"/>
        <end position="35"/>
    </location>
</feature>
<feature type="region of interest" description="Disordered" evidence="1">
    <location>
        <begin position="124"/>
        <end position="239"/>
    </location>
</feature>
<evidence type="ECO:0008006" key="4">
    <source>
        <dbReference type="Google" id="ProtNLM"/>
    </source>
</evidence>
<accession>A0ABU2WHJ5</accession>
<evidence type="ECO:0000256" key="1">
    <source>
        <dbReference type="SAM" id="MobiDB-lite"/>
    </source>
</evidence>
<name>A0ABU2WHJ5_9GAMM</name>
<evidence type="ECO:0000313" key="2">
    <source>
        <dbReference type="EMBL" id="MDT0497344.1"/>
    </source>
</evidence>
<dbReference type="RefSeq" id="WP_311364738.1">
    <property type="nucleotide sequence ID" value="NZ_JAVRIC010000009.1"/>
</dbReference>
<dbReference type="Proteomes" id="UP001254608">
    <property type="component" value="Unassembled WGS sequence"/>
</dbReference>
<sequence>MSDQGNDDIKQLYGHLGLDPRSYREIRDDRAENPEAGKSGDWSLLRAVRSRLDQGAPAPQAPPAASPTIPPPDARPDSAQQASFVPQVPQAARVEPTLAPTPVAGRESLAASLLASLKAYEVDHAAQRAASPAAAEPEPMGAEHTRSEAPPAQAAAEPGASQPPVASPEDGRSIEVSLRSAIWPSVPPSSPAQPAAVPEPPTAESAPPPAPGPEPQFSSTSAQPPASSLMRGISGGLADGLADGLVSTFRRLEAPRPLTNPDLARLRLNYGARSEAHGVSQPRDANLREVFARLKRVGDDH</sequence>
<evidence type="ECO:0000313" key="3">
    <source>
        <dbReference type="Proteomes" id="UP001254608"/>
    </source>
</evidence>
<feature type="compositionally biased region" description="Low complexity" evidence="1">
    <location>
        <begin position="148"/>
        <end position="164"/>
    </location>
</feature>
<feature type="compositionally biased region" description="Pro residues" evidence="1">
    <location>
        <begin position="185"/>
        <end position="214"/>
    </location>
</feature>
<organism evidence="2 3">
    <name type="scientific">Banduia mediterranea</name>
    <dbReference type="NCBI Taxonomy" id="3075609"/>
    <lineage>
        <taxon>Bacteria</taxon>
        <taxon>Pseudomonadati</taxon>
        <taxon>Pseudomonadota</taxon>
        <taxon>Gammaproteobacteria</taxon>
        <taxon>Nevskiales</taxon>
        <taxon>Algiphilaceae</taxon>
        <taxon>Banduia</taxon>
    </lineage>
</organism>